<dbReference type="EMBL" id="AP022617">
    <property type="protein sequence ID" value="BBZ63394.1"/>
    <property type="molecule type" value="Genomic_DNA"/>
</dbReference>
<evidence type="ECO:0000313" key="2">
    <source>
        <dbReference type="EMBL" id="BBZ63394.1"/>
    </source>
</evidence>
<gene>
    <name evidence="2" type="ORF">MMON_46950</name>
</gene>
<evidence type="ECO:0008006" key="4">
    <source>
        <dbReference type="Google" id="ProtNLM"/>
    </source>
</evidence>
<reference evidence="2 3" key="1">
    <citation type="journal article" date="2019" name="Emerg. Microbes Infect.">
        <title>Comprehensive subspecies identification of 175 nontuberculous mycobacteria species based on 7547 genomic profiles.</title>
        <authorList>
            <person name="Matsumoto Y."/>
            <person name="Kinjo T."/>
            <person name="Motooka D."/>
            <person name="Nabeya D."/>
            <person name="Jung N."/>
            <person name="Uechi K."/>
            <person name="Horii T."/>
            <person name="Iida T."/>
            <person name="Fujita J."/>
            <person name="Nakamura S."/>
        </authorList>
    </citation>
    <scope>NUCLEOTIDE SEQUENCE [LARGE SCALE GENOMIC DNA]</scope>
    <source>
        <strain evidence="2 3">JCM 15658</strain>
    </source>
</reference>
<protein>
    <recommendedName>
        <fullName evidence="4">Transposase</fullName>
    </recommendedName>
</protein>
<keyword evidence="3" id="KW-1185">Reference proteome</keyword>
<organism evidence="2 3">
    <name type="scientific">Mycolicibacterium monacense</name>
    <name type="common">Mycobacterium monacense</name>
    <dbReference type="NCBI Taxonomy" id="85693"/>
    <lineage>
        <taxon>Bacteria</taxon>
        <taxon>Bacillati</taxon>
        <taxon>Actinomycetota</taxon>
        <taxon>Actinomycetes</taxon>
        <taxon>Mycobacteriales</taxon>
        <taxon>Mycobacteriaceae</taxon>
        <taxon>Mycolicibacterium</taxon>
    </lineage>
</organism>
<evidence type="ECO:0000256" key="1">
    <source>
        <dbReference type="SAM" id="MobiDB-lite"/>
    </source>
</evidence>
<feature type="region of interest" description="Disordered" evidence="1">
    <location>
        <begin position="60"/>
        <end position="90"/>
    </location>
</feature>
<sequence>MSRFQFVADHLHAFEVKWLCAVVEVARSSFYAWLAGADGRAARRAADEALAERIRAVHDEDNTYGRRGSPPSSTTVRPRGSGSTTSGWLG</sequence>
<name>A0AAD1IYR4_MYCMB</name>
<dbReference type="Proteomes" id="UP000466039">
    <property type="component" value="Chromosome"/>
</dbReference>
<dbReference type="AlphaFoldDB" id="A0AAD1IYR4"/>
<evidence type="ECO:0000313" key="3">
    <source>
        <dbReference type="Proteomes" id="UP000466039"/>
    </source>
</evidence>
<proteinExistence type="predicted"/>
<accession>A0AAD1IYR4</accession>
<feature type="compositionally biased region" description="Polar residues" evidence="1">
    <location>
        <begin position="70"/>
        <end position="90"/>
    </location>
</feature>